<organism evidence="1 2">
    <name type="scientific">Sulfitobacter litoralis</name>
    <dbReference type="NCBI Taxonomy" id="335975"/>
    <lineage>
        <taxon>Bacteria</taxon>
        <taxon>Pseudomonadati</taxon>
        <taxon>Pseudomonadota</taxon>
        <taxon>Alphaproteobacteria</taxon>
        <taxon>Rhodobacterales</taxon>
        <taxon>Roseobacteraceae</taxon>
        <taxon>Sulfitobacter</taxon>
    </lineage>
</organism>
<comment type="caution">
    <text evidence="1">The sequence shown here is derived from an EMBL/GenBank/DDBJ whole genome shotgun (WGS) entry which is preliminary data.</text>
</comment>
<gene>
    <name evidence="1" type="ORF">SAMN04488512_102327</name>
</gene>
<accession>A0ABY0RRW0</accession>
<name>A0ABY0RRW0_9RHOB</name>
<dbReference type="SUPFAM" id="SSF56349">
    <property type="entry name" value="DNA breaking-rejoining enzymes"/>
    <property type="match status" value="1"/>
</dbReference>
<reference evidence="1 2" key="1">
    <citation type="submission" date="2016-10" db="EMBL/GenBank/DDBJ databases">
        <authorList>
            <person name="Varghese N."/>
            <person name="Submissions S."/>
        </authorList>
    </citation>
    <scope>NUCLEOTIDE SEQUENCE [LARGE SCALE GENOMIC DNA]</scope>
    <source>
        <strain evidence="1 2">DSM 17584</strain>
    </source>
</reference>
<dbReference type="InterPro" id="IPR011010">
    <property type="entry name" value="DNA_brk_join_enz"/>
</dbReference>
<dbReference type="RefSeq" id="WP_141135299.1">
    <property type="nucleotide sequence ID" value="NZ_FNJD01000002.1"/>
</dbReference>
<evidence type="ECO:0000313" key="2">
    <source>
        <dbReference type="Proteomes" id="UP000198646"/>
    </source>
</evidence>
<dbReference type="Proteomes" id="UP000198646">
    <property type="component" value="Unassembled WGS sequence"/>
</dbReference>
<dbReference type="EMBL" id="FNJD01000002">
    <property type="protein sequence ID" value="SDO40723.1"/>
    <property type="molecule type" value="Genomic_DNA"/>
</dbReference>
<proteinExistence type="predicted"/>
<evidence type="ECO:0008006" key="3">
    <source>
        <dbReference type="Google" id="ProtNLM"/>
    </source>
</evidence>
<keyword evidence="2" id="KW-1185">Reference proteome</keyword>
<evidence type="ECO:0000313" key="1">
    <source>
        <dbReference type="EMBL" id="SDO40723.1"/>
    </source>
</evidence>
<sequence length="749" mass="84219">MTKLQYGQEILPADFAHALPKTETNGGPAIWVSPWAKISTLRSRVYDLAIMDDHWVFPEVLFAPGSQGRRYEATRSISFSTLRTATSDADAEEIVRRAKRMVWLYLHSAEAASVKAITKVRAAKNFISMIKLLHSNGFCKRRPNDPCPDGPVFFKNVSQSNFEKIIPKNNSKRNGVTLLNGLPAEIDDRFRFSVTTFSEHYYKARKVENERLGLPGEAVFYSAVDDVDLSLLLEVCHSFAKYPEMFAKIADWLSKHRTEALETGLSTGVYARQLSGERHSPHGEYYLQRVKNDRTSALIESELIKPNAERWEAQGITTGADGTLRVPIPTLRGAPYRRVQDLVFEPSFKTGVSTVVFTNAVYLGFLTGIRDRELTALPFSPLVAIETSGSSYDQLIGYDLKTSDDIGGDKRDWPIPKVAVNLVQGTQVLHMARRTLLKIPLPEHLFAWTQHAPKSLMRFLCNERGYGGPRDGIVKRMRPSSAQLVADVSRSPLTVQRVLGHSTIEASIGYRKSRPDTEYLELIEMSTRTRDRGIGNKMVSAVTENEATSRMSRGIIRMGIDRIGTMNIHNPKAANAAKLLQNRIDEVRPTHFSEIYEMLGEDRYMVDEFIGESVSQPRPYQFCTAKKGGANFSGACSSEDNLVNARKCKSYCPYNFEALASLDLRAKWVEKELDRGHFNRDDINTSHPLFYGSAMKILDWINGFEGPLAPYRYDLRVLTIMERIAQDAALVDVLKGEARRTLRALGVTT</sequence>
<protein>
    <recommendedName>
        <fullName evidence="3">Phage integrase family protein</fullName>
    </recommendedName>
</protein>